<protein>
    <submittedName>
        <fullName evidence="2">Peptidase M23-like protein</fullName>
    </submittedName>
</protein>
<dbReference type="InterPro" id="IPR016047">
    <property type="entry name" value="M23ase_b-sheet_dom"/>
</dbReference>
<feature type="domain" description="M23ase beta-sheet core" evidence="1">
    <location>
        <begin position="186"/>
        <end position="280"/>
    </location>
</feature>
<dbReference type="CDD" id="cd12797">
    <property type="entry name" value="M23_peptidase"/>
    <property type="match status" value="1"/>
</dbReference>
<dbReference type="Proteomes" id="UP000295247">
    <property type="component" value="Unassembled WGS sequence"/>
</dbReference>
<dbReference type="PANTHER" id="PTHR21666">
    <property type="entry name" value="PEPTIDASE-RELATED"/>
    <property type="match status" value="1"/>
</dbReference>
<dbReference type="GO" id="GO:0004222">
    <property type="term" value="F:metalloendopeptidase activity"/>
    <property type="evidence" value="ECO:0007669"/>
    <property type="project" value="TreeGrafter"/>
</dbReference>
<reference evidence="2 3" key="1">
    <citation type="submission" date="2019-03" db="EMBL/GenBank/DDBJ databases">
        <title>Genomic Encyclopedia of Type Strains, Phase IV (KMG-IV): sequencing the most valuable type-strain genomes for metagenomic binning, comparative biology and taxonomic classification.</title>
        <authorList>
            <person name="Goeker M."/>
        </authorList>
    </citation>
    <scope>NUCLEOTIDE SEQUENCE [LARGE SCALE GENOMIC DNA]</scope>
    <source>
        <strain evidence="2 3">DSM 203</strain>
    </source>
</reference>
<dbReference type="PANTHER" id="PTHR21666:SF291">
    <property type="entry name" value="STAGE II SPORULATION PROTEIN Q"/>
    <property type="match status" value="1"/>
</dbReference>
<evidence type="ECO:0000259" key="1">
    <source>
        <dbReference type="Pfam" id="PF01551"/>
    </source>
</evidence>
<organism evidence="2 3">
    <name type="scientific">Marichromatium gracile</name>
    <name type="common">Chromatium gracile</name>
    <dbReference type="NCBI Taxonomy" id="1048"/>
    <lineage>
        <taxon>Bacteria</taxon>
        <taxon>Pseudomonadati</taxon>
        <taxon>Pseudomonadota</taxon>
        <taxon>Gammaproteobacteria</taxon>
        <taxon>Chromatiales</taxon>
        <taxon>Chromatiaceae</taxon>
        <taxon>Marichromatium</taxon>
    </lineage>
</organism>
<dbReference type="FunFam" id="2.70.70.10:FF:000006">
    <property type="entry name" value="M23 family peptidase"/>
    <property type="match status" value="1"/>
</dbReference>
<dbReference type="SUPFAM" id="SSF51261">
    <property type="entry name" value="Duplicated hybrid motif"/>
    <property type="match status" value="1"/>
</dbReference>
<proteinExistence type="predicted"/>
<dbReference type="PROSITE" id="PS51257">
    <property type="entry name" value="PROKAR_LIPOPROTEIN"/>
    <property type="match status" value="1"/>
</dbReference>
<evidence type="ECO:0000313" key="2">
    <source>
        <dbReference type="EMBL" id="TCW38213.1"/>
    </source>
</evidence>
<dbReference type="RefSeq" id="WP_123140010.1">
    <property type="nucleotide sequence ID" value="NZ_JAKEDQ010000005.1"/>
</dbReference>
<dbReference type="Pfam" id="PF01551">
    <property type="entry name" value="Peptidase_M23"/>
    <property type="match status" value="1"/>
</dbReference>
<dbReference type="AlphaFoldDB" id="A0A4R4AG92"/>
<gene>
    <name evidence="2" type="ORF">EDC29_102104</name>
</gene>
<evidence type="ECO:0000313" key="3">
    <source>
        <dbReference type="Proteomes" id="UP000295247"/>
    </source>
</evidence>
<name>A0A4R4AG92_MARGR</name>
<comment type="caution">
    <text evidence="2">The sequence shown here is derived from an EMBL/GenBank/DDBJ whole genome shotgun (WGS) entry which is preliminary data.</text>
</comment>
<dbReference type="InterPro" id="IPR050570">
    <property type="entry name" value="Cell_wall_metabolism_enzyme"/>
</dbReference>
<dbReference type="InterPro" id="IPR011055">
    <property type="entry name" value="Dup_hybrid_motif"/>
</dbReference>
<sequence>MHHLDRSKALRGQVILLALGACALGGGGIGFLTGQSLTRIEPPAPPPASASTLSIPANPSTDEINALAARLGEMQAELLRLNALGARLVQMSGLDAEEFDFDRPPPQGGPAEGPVRDYTIKELVSELGSVASLIDDRQRKLGVIEGVVMEQGLKAQALPTNWPVASGYITSNFGYRIHPTRKVRLFHSGVDFASPRGTPIAAAADGVVEFSGRRNGYGWVVDIRHMDGLITRYAHNSKNLVEVGQMVRRGQKIATVGSSGVATGPHVHFEVLKDGEPVDPMAYLGKTPKRTLADAGADQSGG</sequence>
<dbReference type="Gene3D" id="2.70.70.10">
    <property type="entry name" value="Glucose Permease (Domain IIA)"/>
    <property type="match status" value="1"/>
</dbReference>
<accession>A0A4R4AG92</accession>
<dbReference type="EMBL" id="SMDC01000002">
    <property type="protein sequence ID" value="TCW38213.1"/>
    <property type="molecule type" value="Genomic_DNA"/>
</dbReference>